<evidence type="ECO:0000313" key="3">
    <source>
        <dbReference type="Proteomes" id="UP000262954"/>
    </source>
</evidence>
<dbReference type="Pfam" id="PF03883">
    <property type="entry name" value="H2O2_YaaD"/>
    <property type="match status" value="1"/>
</dbReference>
<dbReference type="InterPro" id="IPR005583">
    <property type="entry name" value="YaaA"/>
</dbReference>
<dbReference type="HAMAP" id="MF_00652">
    <property type="entry name" value="UPF0246"/>
    <property type="match status" value="1"/>
</dbReference>
<dbReference type="PANTHER" id="PTHR30283:SF4">
    <property type="entry name" value="PEROXIDE STRESS RESISTANCE PROTEIN YAAA"/>
    <property type="match status" value="1"/>
</dbReference>
<gene>
    <name evidence="2" type="ORF">DDY73_12700</name>
</gene>
<protein>
    <recommendedName>
        <fullName evidence="1">UPF0246 protein DDY73_12700</fullName>
    </recommendedName>
</protein>
<proteinExistence type="inferred from homology"/>
<dbReference type="EMBL" id="DNWC01000163">
    <property type="protein sequence ID" value="HBJ09847.1"/>
    <property type="molecule type" value="Genomic_DNA"/>
</dbReference>
<dbReference type="Proteomes" id="UP000262954">
    <property type="component" value="Unassembled WGS sequence"/>
</dbReference>
<evidence type="ECO:0000256" key="1">
    <source>
        <dbReference type="HAMAP-Rule" id="MF_00652"/>
    </source>
</evidence>
<accession>A0A354M5Q8</accession>
<dbReference type="GO" id="GO:0033194">
    <property type="term" value="P:response to hydroperoxide"/>
    <property type="evidence" value="ECO:0007669"/>
    <property type="project" value="TreeGrafter"/>
</dbReference>
<dbReference type="AlphaFoldDB" id="A0A354M5Q8"/>
<dbReference type="RefSeq" id="WP_022389954.1">
    <property type="nucleotide sequence ID" value="NZ_CAUAJF010000110.1"/>
</dbReference>
<dbReference type="GO" id="GO:0005829">
    <property type="term" value="C:cytosol"/>
    <property type="evidence" value="ECO:0007669"/>
    <property type="project" value="TreeGrafter"/>
</dbReference>
<evidence type="ECO:0000313" key="2">
    <source>
        <dbReference type="EMBL" id="HBJ09847.1"/>
    </source>
</evidence>
<organism evidence="2 3">
    <name type="scientific">Coprobacter fastidiosus</name>
    <dbReference type="NCBI Taxonomy" id="1099853"/>
    <lineage>
        <taxon>Bacteria</taxon>
        <taxon>Pseudomonadati</taxon>
        <taxon>Bacteroidota</taxon>
        <taxon>Bacteroidia</taxon>
        <taxon>Bacteroidales</taxon>
        <taxon>Barnesiellaceae</taxon>
        <taxon>Coprobacter</taxon>
    </lineage>
</organism>
<reference evidence="2 3" key="1">
    <citation type="journal article" date="2018" name="Nat. Biotechnol.">
        <title>A standardized bacterial taxonomy based on genome phylogeny substantially revises the tree of life.</title>
        <authorList>
            <person name="Parks D.H."/>
            <person name="Chuvochina M."/>
            <person name="Waite D.W."/>
            <person name="Rinke C."/>
            <person name="Skarshewski A."/>
            <person name="Chaumeil P.A."/>
            <person name="Hugenholtz P."/>
        </authorList>
    </citation>
    <scope>NUCLEOTIDE SEQUENCE [LARGE SCALE GENOMIC DNA]</scope>
    <source>
        <strain evidence="2">UBA11482</strain>
    </source>
</reference>
<name>A0A354M5Q8_9BACT</name>
<comment type="similarity">
    <text evidence="1">Belongs to the UPF0246 family.</text>
</comment>
<comment type="caution">
    <text evidence="2">The sequence shown here is derived from an EMBL/GenBank/DDBJ whole genome shotgun (WGS) entry which is preliminary data.</text>
</comment>
<sequence length="254" mass="29447">MITLLSPTRTMNMSPVSGTYPPATTPQFLSEAERIISGVKKLSAKELEGQMNLSQKIAENDFHYFQQFDLPTTIQKQAVLAYSGTIYQKLDASTFKEKDFLYAQQHLRIISTLYGILRPLDAIKAYRLMFSLKVPDLGTKDLYQFWQPIITKALIDDIVADDGILINLASEEIFKSIDISKVPNHLKIIHIKFKEHRNDSYKSIQIYSKQYRGNIARYIVKSRINRPEDMQQFNQDGYKFNKQLSTLDKYIFTR</sequence>
<dbReference type="PANTHER" id="PTHR30283">
    <property type="entry name" value="PEROXIDE STRESS RESPONSE PROTEIN YAAA"/>
    <property type="match status" value="1"/>
</dbReference>